<reference evidence="2" key="2">
    <citation type="submission" date="2025-08" db="UniProtKB">
        <authorList>
            <consortium name="RefSeq"/>
        </authorList>
    </citation>
    <scope>IDENTIFICATION</scope>
    <source>
        <tissue evidence="2">Leaf</tissue>
    </source>
</reference>
<gene>
    <name evidence="2" type="primary">LOC142175212</name>
</gene>
<reference evidence="1" key="1">
    <citation type="journal article" date="2014" name="Nat. Commun.">
        <title>The tobacco genome sequence and its comparison with those of tomato and potato.</title>
        <authorList>
            <person name="Sierro N."/>
            <person name="Battey J.N."/>
            <person name="Ouadi S."/>
            <person name="Bakaher N."/>
            <person name="Bovet L."/>
            <person name="Willig A."/>
            <person name="Goepfert S."/>
            <person name="Peitsch M.C."/>
            <person name="Ivanov N.V."/>
        </authorList>
    </citation>
    <scope>NUCLEOTIDE SEQUENCE [LARGE SCALE GENOMIC DNA]</scope>
</reference>
<evidence type="ECO:0000313" key="1">
    <source>
        <dbReference type="Proteomes" id="UP000790787"/>
    </source>
</evidence>
<sequence>MARTMILEYSPPNHFWVEAVSTTCHVLNRCLIRPILKNIPYELLKAERPNIRYFHPFGRKRFVHNNGKDNLGNFDLRSNEGDEDVNQELPNACKTQKSNESTDSCSEPPKSTHDPLSKTFEAQNESTNQQAEPIPSEWRKPKKVDEALKDPSWIQAMQEELDRFEKNQMWKVVPKPANIAVIGTEWVFRNKLNEDGKVIRNKARQVAQSYLQEEGVDYDETFAPVARLESIRILLAYASFKDFKLF</sequence>
<protein>
    <submittedName>
        <fullName evidence="2">Uncharacterized protein LOC142175212</fullName>
    </submittedName>
</protein>
<accession>A0AC58TKZ2</accession>
<dbReference type="Proteomes" id="UP000790787">
    <property type="component" value="Chromosome 21"/>
</dbReference>
<evidence type="ECO:0000313" key="2">
    <source>
        <dbReference type="RefSeq" id="XP_075097893.1"/>
    </source>
</evidence>
<name>A0AC58TKZ2_TOBAC</name>
<dbReference type="RefSeq" id="XP_075097893.1">
    <property type="nucleotide sequence ID" value="XM_075241792.1"/>
</dbReference>
<organism evidence="1 2">
    <name type="scientific">Nicotiana tabacum</name>
    <name type="common">Common tobacco</name>
    <dbReference type="NCBI Taxonomy" id="4097"/>
    <lineage>
        <taxon>Eukaryota</taxon>
        <taxon>Viridiplantae</taxon>
        <taxon>Streptophyta</taxon>
        <taxon>Embryophyta</taxon>
        <taxon>Tracheophyta</taxon>
        <taxon>Spermatophyta</taxon>
        <taxon>Magnoliopsida</taxon>
        <taxon>eudicotyledons</taxon>
        <taxon>Gunneridae</taxon>
        <taxon>Pentapetalae</taxon>
        <taxon>asterids</taxon>
        <taxon>lamiids</taxon>
        <taxon>Solanales</taxon>
        <taxon>Solanaceae</taxon>
        <taxon>Nicotianoideae</taxon>
        <taxon>Nicotianeae</taxon>
        <taxon>Nicotiana</taxon>
    </lineage>
</organism>
<keyword evidence="1" id="KW-1185">Reference proteome</keyword>
<proteinExistence type="predicted"/>